<organism evidence="10 11">
    <name type="scientific">Hypsibius exemplaris</name>
    <name type="common">Freshwater tardigrade</name>
    <dbReference type="NCBI Taxonomy" id="2072580"/>
    <lineage>
        <taxon>Eukaryota</taxon>
        <taxon>Metazoa</taxon>
        <taxon>Ecdysozoa</taxon>
        <taxon>Tardigrada</taxon>
        <taxon>Eutardigrada</taxon>
        <taxon>Parachela</taxon>
        <taxon>Hypsibioidea</taxon>
        <taxon>Hypsibiidae</taxon>
        <taxon>Hypsibius</taxon>
    </lineage>
</organism>
<comment type="similarity">
    <text evidence="2">Belongs to the SELO family.</text>
</comment>
<evidence type="ECO:0000256" key="9">
    <source>
        <dbReference type="ARBA" id="ARBA00031547"/>
    </source>
</evidence>
<evidence type="ECO:0000256" key="2">
    <source>
        <dbReference type="ARBA" id="ARBA00009747"/>
    </source>
</evidence>
<dbReference type="HAMAP" id="MF_00692">
    <property type="entry name" value="SelO"/>
    <property type="match status" value="1"/>
</dbReference>
<accession>A0A1W0X400</accession>
<dbReference type="OrthoDB" id="10254721at2759"/>
<sequence length="918" mass="103540">MASLESLNFDNLALRTLPLDKEQANFVREVRDACFSRVLPAPVKNPRVIAYSPEALALLDLPESECRRGDFAKYFSGSAVLPGAEPAAHCYCGFQFGYFSGQLGDGAAMYLGEVINQAGERCELQLKGAGKTPFSRTADGRKVLRSSVREFLCSEAMFNLGIPTTRSGSCVTSDSYVTRDIFYTGNNIQERCTVISRIAPTFIRFGSFEIFKGIDNETGRRGPSFGRPDILKVLVDYTIKTFYPEIWEQFTDPEERALQFFREVVRRTALLVARWQCVGFCHGVLNTDNMSIVGVTLDYGPFGFMDRQPEICKWNCGKLAEALIPVLSLEKSTNALKEFDVEFEQEYSKLMHFKFGLHIVYPDDGKLFEDFLDTMYQTGADFTNSFRCLSRFQSEFDLDSVCDYLLEQCCSAREYKAAFRPQMDPSKLQMLLLLKQSNPDLLAMLGKEASAIDREIALAEKAGTLQGLTEEAKREKDRTLWRAWLTRYKDRLALECTTDGTVEEFQAARIAMMDNTNPRIVLRNFIAQNAIDYAEVGDFTEVQRVFRALRKPFDASVKYADLTGFDEAVEGGQANEPVQDEDAAKTHILGPSCSQTPKGRRIEYDAKPPEETSIRLLSFTGIQRLRFYLATHNAEDISYPAIMDITLIDIASLKKEYERNGAICIRGFLGEEWLAKAADAADAVFKEPSRLVQHSPYRSGNGELLVDYGNWKRQETIREVVFNSPIAKIVAELMASRTVTLYHDKICVKDPGDNQLAPFQEEMSNYPFSGQQACTVFVPVDPVPLETTPKFVLGSHLWGKSYYPSSFDPDYMTSGEIRTSECERVPDIRKMKDAMVTEWNLSPGDVVIYNQRTLMACNGNATGHKQRCFVTTWFGDDIRFVARLWPICPSITGKLKIGDHPSRDPETFPIVYPEQVAA</sequence>
<evidence type="ECO:0000256" key="5">
    <source>
        <dbReference type="ARBA" id="ARBA00022723"/>
    </source>
</evidence>
<evidence type="ECO:0000256" key="3">
    <source>
        <dbReference type="ARBA" id="ARBA00022679"/>
    </source>
</evidence>
<dbReference type="PANTHER" id="PTHR12153">
    <property type="entry name" value="SELENOPROTEIN O"/>
    <property type="match status" value="1"/>
</dbReference>
<gene>
    <name evidence="10" type="ORF">BV898_03891</name>
</gene>
<dbReference type="Pfam" id="PF02696">
    <property type="entry name" value="SelO"/>
    <property type="match status" value="1"/>
</dbReference>
<dbReference type="Gene3D" id="2.60.120.620">
    <property type="entry name" value="q2cbj1_9rhob like domain"/>
    <property type="match status" value="1"/>
</dbReference>
<keyword evidence="3" id="KW-0808">Transferase</keyword>
<dbReference type="Pfam" id="PF05721">
    <property type="entry name" value="PhyH"/>
    <property type="match status" value="1"/>
</dbReference>
<evidence type="ECO:0000313" key="11">
    <source>
        <dbReference type="Proteomes" id="UP000192578"/>
    </source>
</evidence>
<keyword evidence="4" id="KW-0548">Nucleotidyltransferase</keyword>
<dbReference type="InterPro" id="IPR003846">
    <property type="entry name" value="SelO"/>
</dbReference>
<comment type="cofactor">
    <cofactor evidence="1">
        <name>Mg(2+)</name>
        <dbReference type="ChEBI" id="CHEBI:18420"/>
    </cofactor>
</comment>
<dbReference type="SUPFAM" id="SSF51197">
    <property type="entry name" value="Clavaminate synthase-like"/>
    <property type="match status" value="1"/>
</dbReference>
<evidence type="ECO:0000256" key="6">
    <source>
        <dbReference type="ARBA" id="ARBA00022741"/>
    </source>
</evidence>
<keyword evidence="7" id="KW-0067">ATP-binding</keyword>
<dbReference type="GO" id="GO:0005524">
    <property type="term" value="F:ATP binding"/>
    <property type="evidence" value="ECO:0007669"/>
    <property type="project" value="UniProtKB-KW"/>
</dbReference>
<evidence type="ECO:0000256" key="8">
    <source>
        <dbReference type="ARBA" id="ARBA00022842"/>
    </source>
</evidence>
<proteinExistence type="inferred from homology"/>
<dbReference type="GO" id="GO:0046872">
    <property type="term" value="F:metal ion binding"/>
    <property type="evidence" value="ECO:0007669"/>
    <property type="project" value="UniProtKB-KW"/>
</dbReference>
<evidence type="ECO:0000256" key="4">
    <source>
        <dbReference type="ARBA" id="ARBA00022695"/>
    </source>
</evidence>
<dbReference type="Proteomes" id="UP000192578">
    <property type="component" value="Unassembled WGS sequence"/>
</dbReference>
<keyword evidence="6" id="KW-0547">Nucleotide-binding</keyword>
<name>A0A1W0X400_HYPEX</name>
<evidence type="ECO:0000256" key="1">
    <source>
        <dbReference type="ARBA" id="ARBA00001946"/>
    </source>
</evidence>
<dbReference type="GO" id="GO:0016779">
    <property type="term" value="F:nucleotidyltransferase activity"/>
    <property type="evidence" value="ECO:0007669"/>
    <property type="project" value="UniProtKB-KW"/>
</dbReference>
<keyword evidence="11" id="KW-1185">Reference proteome</keyword>
<dbReference type="PANTHER" id="PTHR12153:SF15">
    <property type="entry name" value="PROTEIN ADENYLYLTRANSFERASE SELO, MITOCHONDRIAL"/>
    <property type="match status" value="1"/>
</dbReference>
<protein>
    <recommendedName>
        <fullName evidence="9">Selenoprotein O</fullName>
    </recommendedName>
</protein>
<reference evidence="11" key="1">
    <citation type="submission" date="2017-01" db="EMBL/GenBank/DDBJ databases">
        <title>Comparative genomics of anhydrobiosis in the tardigrade Hypsibius dujardini.</title>
        <authorList>
            <person name="Yoshida Y."/>
            <person name="Koutsovoulos G."/>
            <person name="Laetsch D."/>
            <person name="Stevens L."/>
            <person name="Kumar S."/>
            <person name="Horikawa D."/>
            <person name="Ishino K."/>
            <person name="Komine S."/>
            <person name="Tomita M."/>
            <person name="Blaxter M."/>
            <person name="Arakawa K."/>
        </authorList>
    </citation>
    <scope>NUCLEOTIDE SEQUENCE [LARGE SCALE GENOMIC DNA]</scope>
    <source>
        <strain evidence="11">Z151</strain>
    </source>
</reference>
<keyword evidence="8" id="KW-0460">Magnesium</keyword>
<dbReference type="AlphaFoldDB" id="A0A1W0X400"/>
<evidence type="ECO:0000256" key="7">
    <source>
        <dbReference type="ARBA" id="ARBA00022840"/>
    </source>
</evidence>
<dbReference type="EMBL" id="MTYJ01000019">
    <property type="protein sequence ID" value="OQV22044.1"/>
    <property type="molecule type" value="Genomic_DNA"/>
</dbReference>
<evidence type="ECO:0000313" key="10">
    <source>
        <dbReference type="EMBL" id="OQV22044.1"/>
    </source>
</evidence>
<keyword evidence="5" id="KW-0479">Metal-binding</keyword>
<comment type="caution">
    <text evidence="10">The sequence shown here is derived from an EMBL/GenBank/DDBJ whole genome shotgun (WGS) entry which is preliminary data.</text>
</comment>
<dbReference type="InterPro" id="IPR008775">
    <property type="entry name" value="Phytyl_CoA_dOase-like"/>
</dbReference>